<feature type="non-terminal residue" evidence="3">
    <location>
        <position position="1"/>
    </location>
</feature>
<dbReference type="InterPro" id="IPR026960">
    <property type="entry name" value="RVT-Znf"/>
</dbReference>
<feature type="domain" description="Reverse transcriptase zinc-binding" evidence="2">
    <location>
        <begin position="296"/>
        <end position="390"/>
    </location>
</feature>
<proteinExistence type="predicted"/>
<evidence type="ECO:0000259" key="2">
    <source>
        <dbReference type="Pfam" id="PF13966"/>
    </source>
</evidence>
<organism evidence="3 4">
    <name type="scientific">Cajanus cajan</name>
    <name type="common">Pigeon pea</name>
    <name type="synonym">Cajanus indicus</name>
    <dbReference type="NCBI Taxonomy" id="3821"/>
    <lineage>
        <taxon>Eukaryota</taxon>
        <taxon>Viridiplantae</taxon>
        <taxon>Streptophyta</taxon>
        <taxon>Embryophyta</taxon>
        <taxon>Tracheophyta</taxon>
        <taxon>Spermatophyta</taxon>
        <taxon>Magnoliopsida</taxon>
        <taxon>eudicotyledons</taxon>
        <taxon>Gunneridae</taxon>
        <taxon>Pentapetalae</taxon>
        <taxon>rosids</taxon>
        <taxon>fabids</taxon>
        <taxon>Fabales</taxon>
        <taxon>Fabaceae</taxon>
        <taxon>Papilionoideae</taxon>
        <taxon>50 kb inversion clade</taxon>
        <taxon>NPAAA clade</taxon>
        <taxon>indigoferoid/millettioid clade</taxon>
        <taxon>Phaseoleae</taxon>
        <taxon>Cajanus</taxon>
    </lineage>
</organism>
<gene>
    <name evidence="3" type="ORF">KK1_048937</name>
</gene>
<accession>A0A151UFV9</accession>
<dbReference type="PANTHER" id="PTHR33116:SF78">
    <property type="entry name" value="OS12G0587133 PROTEIN"/>
    <property type="match status" value="1"/>
</dbReference>
<protein>
    <submittedName>
        <fullName evidence="3">Ribonuclease H protein At1g65750 family</fullName>
    </submittedName>
</protein>
<dbReference type="OMA" id="HECKEAV"/>
<dbReference type="Pfam" id="PF13966">
    <property type="entry name" value="zf-RVT"/>
    <property type="match status" value="1"/>
</dbReference>
<evidence type="ECO:0000313" key="4">
    <source>
        <dbReference type="Proteomes" id="UP000075243"/>
    </source>
</evidence>
<dbReference type="AlphaFoldDB" id="A0A151UFV9"/>
<evidence type="ECO:0000313" key="3">
    <source>
        <dbReference type="EMBL" id="KYP78141.1"/>
    </source>
</evidence>
<dbReference type="Gramene" id="C.cajan_46962.t">
    <property type="protein sequence ID" value="C.cajan_46962.t.cds1"/>
    <property type="gene ID" value="C.cajan_46962"/>
</dbReference>
<keyword evidence="4" id="KW-1185">Reference proteome</keyword>
<keyword evidence="1" id="KW-0812">Transmembrane</keyword>
<name>A0A151UFV9_CAJCA</name>
<dbReference type="Proteomes" id="UP000075243">
    <property type="component" value="Unassembled WGS sequence"/>
</dbReference>
<comment type="caution">
    <text evidence="3">The sequence shown here is derived from an EMBL/GenBank/DDBJ whole genome shotgun (WGS) entry which is preliminary data.</text>
</comment>
<feature type="transmembrane region" description="Helical" evidence="1">
    <location>
        <begin position="54"/>
        <end position="76"/>
    </location>
</feature>
<reference evidence="3" key="1">
    <citation type="journal article" date="2012" name="Nat. Biotechnol.">
        <title>Draft genome sequence of pigeonpea (Cajanus cajan), an orphan legume crop of resource-poor farmers.</title>
        <authorList>
            <person name="Varshney R.K."/>
            <person name="Chen W."/>
            <person name="Li Y."/>
            <person name="Bharti A.K."/>
            <person name="Saxena R.K."/>
            <person name="Schlueter J.A."/>
            <person name="Donoghue M.T."/>
            <person name="Azam S."/>
            <person name="Fan G."/>
            <person name="Whaley A.M."/>
            <person name="Farmer A.D."/>
            <person name="Sheridan J."/>
            <person name="Iwata A."/>
            <person name="Tuteja R."/>
            <person name="Penmetsa R.V."/>
            <person name="Wu W."/>
            <person name="Upadhyaya H.D."/>
            <person name="Yang S.P."/>
            <person name="Shah T."/>
            <person name="Saxena K.B."/>
            <person name="Michael T."/>
            <person name="McCombie W.R."/>
            <person name="Yang B."/>
            <person name="Zhang G."/>
            <person name="Yang H."/>
            <person name="Wang J."/>
            <person name="Spillane C."/>
            <person name="Cook D.R."/>
            <person name="May G.D."/>
            <person name="Xu X."/>
            <person name="Jackson S.A."/>
        </authorList>
    </citation>
    <scope>NUCLEOTIDE SEQUENCE [LARGE SCALE GENOMIC DNA]</scope>
</reference>
<dbReference type="PANTHER" id="PTHR33116">
    <property type="entry name" value="REVERSE TRANSCRIPTASE ZINC-BINDING DOMAIN-CONTAINING PROTEIN-RELATED-RELATED"/>
    <property type="match status" value="1"/>
</dbReference>
<keyword evidence="1" id="KW-1133">Transmembrane helix</keyword>
<keyword evidence="1" id="KW-0472">Membrane</keyword>
<sequence length="492" mass="58920">ERCATLLNYKVMTLPFVYLGIAIGANPRRQKMWKEIMLKYNRKLALWRSKNLSLAARVCLINFVLSGLPLYLISLFKMPKQVMRQLEKIQRNFLWGSKDETRKISWVKRRTICQPKEKGGLGIKNIESFNDALLEKWKWQLFHQEDSMWGRLLLSKYDGWQSLLKEAGHQNSSIWWQDLTRVCGVQTREKWFDAAVEWRLGGGKKTRFWHDTWIGNTTLAEVFPRLFLNSKQKMNLIMELGSWIGEDWRWDLKWRRGWFEREVGQWEELQRMLEGRKPKKNEKDFWWWTCEANGQYSVSSAYTLIHSQSYLASTNQPMTEFFSSLWKLKIPPKAVVLCWKVFHNGLPTTENLTRRNIALPVDSQTCTMCDKEMETMVHIIFTCIEVQKIWKSCYQWASISTVLPQSVHHHFLQQPHSRWSKEEGGRWKVVWCVIVWCVWNMRNNCRFRGHHFDQKRLQDDISFYAWVWLRHDKSFHYSFQQWLSNPGMCISL</sequence>
<feature type="transmembrane region" description="Helical" evidence="1">
    <location>
        <begin position="6"/>
        <end position="25"/>
    </location>
</feature>
<evidence type="ECO:0000256" key="1">
    <source>
        <dbReference type="SAM" id="Phobius"/>
    </source>
</evidence>
<dbReference type="EMBL" id="AGCT01043353">
    <property type="protein sequence ID" value="KYP78141.1"/>
    <property type="molecule type" value="Genomic_DNA"/>
</dbReference>